<evidence type="ECO:0000313" key="1">
    <source>
        <dbReference type="EMBL" id="AIL59837.1"/>
    </source>
</evidence>
<dbReference type="SUPFAM" id="SSF143744">
    <property type="entry name" value="GlcG-like"/>
    <property type="match status" value="1"/>
</dbReference>
<dbReference type="RefSeq" id="WP_051939144.1">
    <property type="nucleotide sequence ID" value="NZ_CP009048.1"/>
</dbReference>
<evidence type="ECO:0000313" key="2">
    <source>
        <dbReference type="Proteomes" id="UP000028931"/>
    </source>
</evidence>
<dbReference type="Proteomes" id="UP000028931">
    <property type="component" value="Chromosome"/>
</dbReference>
<proteinExistence type="predicted"/>
<dbReference type="EMBL" id="CP009048">
    <property type="protein sequence ID" value="AIL59837.1"/>
    <property type="molecule type" value="Genomic_DNA"/>
</dbReference>
<reference evidence="1 2" key="1">
    <citation type="submission" date="2014-07" db="EMBL/GenBank/DDBJ databases">
        <authorList>
            <person name="Lee K."/>
            <person name="Lim J.Y."/>
            <person name="Hwang I."/>
        </authorList>
    </citation>
    <scope>NUCLEOTIDE SEQUENCE [LARGE SCALE GENOMIC DNA]</scope>
    <source>
        <strain evidence="1 2">KL28</strain>
    </source>
</reference>
<organism evidence="1 2">
    <name type="scientific">Pseudomonas alkylphenolica</name>
    <dbReference type="NCBI Taxonomy" id="237609"/>
    <lineage>
        <taxon>Bacteria</taxon>
        <taxon>Pseudomonadati</taxon>
        <taxon>Pseudomonadota</taxon>
        <taxon>Gammaproteobacteria</taxon>
        <taxon>Pseudomonadales</taxon>
        <taxon>Pseudomonadaceae</taxon>
        <taxon>Pseudomonas</taxon>
    </lineage>
</organism>
<dbReference type="eggNOG" id="COG3193">
    <property type="taxonomic scope" value="Bacteria"/>
</dbReference>
<dbReference type="InterPro" id="IPR038084">
    <property type="entry name" value="PduO/GlcC-like_sf"/>
</dbReference>
<sequence length="151" mass="15753">MKTPELYCDEIATLSWVGASLAVESALSRAERLGIKVNAAVVDRNGNTLAYLRMNGAFLHSEGLAIDKAYTAASFGFATKEWMGKIGDDERLRIGLTSRPRLVVLGGGVPIILDGVCIGGIGVSGGTEEQDEICANAALKALGLLPMATSA</sequence>
<accession>A0A077F2Y3</accession>
<dbReference type="HOGENOM" id="CLU_103773_2_2_6"/>
<dbReference type="InterPro" id="IPR005624">
    <property type="entry name" value="PduO/GlcC-like"/>
</dbReference>
<dbReference type="InterPro" id="IPR052517">
    <property type="entry name" value="GlcG_carb_metab_protein"/>
</dbReference>
<dbReference type="Pfam" id="PF03928">
    <property type="entry name" value="HbpS-like"/>
    <property type="match status" value="1"/>
</dbReference>
<dbReference type="PANTHER" id="PTHR34309:SF1">
    <property type="entry name" value="PROTEIN GLCG"/>
    <property type="match status" value="1"/>
</dbReference>
<dbReference type="KEGG" id="palk:PSAKL28_06010"/>
<dbReference type="OrthoDB" id="1684899at2"/>
<protein>
    <submittedName>
        <fullName evidence="1">NahX</fullName>
    </submittedName>
</protein>
<dbReference type="AlphaFoldDB" id="A0A077F2Y3"/>
<dbReference type="Gene3D" id="3.30.450.150">
    <property type="entry name" value="Haem-degrading domain"/>
    <property type="match status" value="1"/>
</dbReference>
<name>A0A077F2Y3_9PSED</name>
<gene>
    <name evidence="1" type="ORF">PSAKL28_06010</name>
</gene>
<dbReference type="PANTHER" id="PTHR34309">
    <property type="entry name" value="SLR1406 PROTEIN"/>
    <property type="match status" value="1"/>
</dbReference>